<dbReference type="Proteomes" id="UP001497457">
    <property type="component" value="Chromosome 5rd"/>
</dbReference>
<proteinExistence type="predicted"/>
<organism evidence="2 3">
    <name type="scientific">Urochloa decumbens</name>
    <dbReference type="NCBI Taxonomy" id="240449"/>
    <lineage>
        <taxon>Eukaryota</taxon>
        <taxon>Viridiplantae</taxon>
        <taxon>Streptophyta</taxon>
        <taxon>Embryophyta</taxon>
        <taxon>Tracheophyta</taxon>
        <taxon>Spermatophyta</taxon>
        <taxon>Magnoliopsida</taxon>
        <taxon>Liliopsida</taxon>
        <taxon>Poales</taxon>
        <taxon>Poaceae</taxon>
        <taxon>PACMAD clade</taxon>
        <taxon>Panicoideae</taxon>
        <taxon>Panicodae</taxon>
        <taxon>Paniceae</taxon>
        <taxon>Melinidinae</taxon>
        <taxon>Urochloa</taxon>
    </lineage>
</organism>
<keyword evidence="3" id="KW-1185">Reference proteome</keyword>
<evidence type="ECO:0000313" key="3">
    <source>
        <dbReference type="Proteomes" id="UP001497457"/>
    </source>
</evidence>
<dbReference type="Gene3D" id="3.80.10.10">
    <property type="entry name" value="Ribonuclease Inhibitor"/>
    <property type="match status" value="2"/>
</dbReference>
<dbReference type="EMBL" id="OZ075115">
    <property type="protein sequence ID" value="CAL5067960.1"/>
    <property type="molecule type" value="Genomic_DNA"/>
</dbReference>
<dbReference type="InterPro" id="IPR032675">
    <property type="entry name" value="LRR_dom_sf"/>
</dbReference>
<evidence type="ECO:0000259" key="1">
    <source>
        <dbReference type="Pfam" id="PF00646"/>
    </source>
</evidence>
<dbReference type="InterPro" id="IPR053197">
    <property type="entry name" value="F-box_SCFL_complex_component"/>
</dbReference>
<sequence>MAETTAVKASGSKRPDRMEDRLSSLSDDLLHNIMSFLTSRQAVQTCVLSRRWVGLWCSVPCLNVDQREFQATPPKPWYSEDRTPEDVRFVNFVEGLLRFHKAVSLDKFRVHVTNWHGRAIGLRCLPRAIECCPEVLELCYSYYNDSYKILPLGSGSYRLRRLHLAGNFLDKDFMLHLSSGCPALEDLELEECFIAYPKIMSSTLKNLAIIDCTTYWWGHPLTVTAQALVSFRLAFIPTGSCWNGILLDEMPYLIKASICLRSPPIPNEGPLKLLCSLTNARKLELSGSDTLRNLHEGLDTFPKFPNLKTLVLNECDTGNNMILEHFLNNATSLEKLTIQYCKLAEVSGKRKRTVDEMVSQEFCQDAPALECPNLRFTEIRYREGDFNKLCAHLSGIWRNLQKSTITLTKA</sequence>
<dbReference type="InterPro" id="IPR001810">
    <property type="entry name" value="F-box_dom"/>
</dbReference>
<protein>
    <recommendedName>
        <fullName evidence="1">F-box domain-containing protein</fullName>
    </recommendedName>
</protein>
<dbReference type="Pfam" id="PF00646">
    <property type="entry name" value="F-box"/>
    <property type="match status" value="1"/>
</dbReference>
<dbReference type="PANTHER" id="PTHR34223">
    <property type="entry name" value="OS11G0201299 PROTEIN"/>
    <property type="match status" value="1"/>
</dbReference>
<accession>A0ABC9F4A0</accession>
<dbReference type="SUPFAM" id="SSF81383">
    <property type="entry name" value="F-box domain"/>
    <property type="match status" value="1"/>
</dbReference>
<name>A0ABC9F4A0_9POAL</name>
<dbReference type="AlphaFoldDB" id="A0ABC9F4A0"/>
<dbReference type="InterPro" id="IPR036047">
    <property type="entry name" value="F-box-like_dom_sf"/>
</dbReference>
<evidence type="ECO:0000313" key="2">
    <source>
        <dbReference type="EMBL" id="CAL5067960.1"/>
    </source>
</evidence>
<reference evidence="2" key="1">
    <citation type="submission" date="2024-10" db="EMBL/GenBank/DDBJ databases">
        <authorList>
            <person name="Ryan C."/>
        </authorList>
    </citation>
    <scope>NUCLEOTIDE SEQUENCE [LARGE SCALE GENOMIC DNA]</scope>
</reference>
<dbReference type="PANTHER" id="PTHR34223:SF102">
    <property type="entry name" value="F-BOX DOMAIN-CONTAINING PROTEIN"/>
    <property type="match status" value="1"/>
</dbReference>
<gene>
    <name evidence="2" type="ORF">URODEC1_LOCUS101274</name>
</gene>
<dbReference type="SUPFAM" id="SSF52047">
    <property type="entry name" value="RNI-like"/>
    <property type="match status" value="1"/>
</dbReference>
<feature type="domain" description="F-box" evidence="1">
    <location>
        <begin position="22"/>
        <end position="60"/>
    </location>
</feature>